<dbReference type="EMBL" id="JACGCM010000018">
    <property type="protein sequence ID" value="KAF6176912.1"/>
    <property type="molecule type" value="Genomic_DNA"/>
</dbReference>
<dbReference type="AlphaFoldDB" id="A0A7J7PC97"/>
<proteinExistence type="predicted"/>
<name>A0A7J7PC97_9MAGN</name>
<reference evidence="2 3" key="1">
    <citation type="journal article" date="2020" name="IScience">
        <title>Genome Sequencing of the Endangered Kingdonia uniflora (Circaeasteraceae, Ranunculales) Reveals Potential Mechanisms of Evolutionary Specialization.</title>
        <authorList>
            <person name="Sun Y."/>
            <person name="Deng T."/>
            <person name="Zhang A."/>
            <person name="Moore M.J."/>
            <person name="Landis J.B."/>
            <person name="Lin N."/>
            <person name="Zhang H."/>
            <person name="Zhang X."/>
            <person name="Huang J."/>
            <person name="Zhang X."/>
            <person name="Sun H."/>
            <person name="Wang H."/>
        </authorList>
    </citation>
    <scope>NUCLEOTIDE SEQUENCE [LARGE SCALE GENOMIC DNA]</scope>
    <source>
        <strain evidence="2">TB1705</strain>
        <tissue evidence="2">Leaf</tissue>
    </source>
</reference>
<feature type="domain" description="DNA helicase Pif1-like 2B" evidence="1">
    <location>
        <begin position="60"/>
        <end position="95"/>
    </location>
</feature>
<dbReference type="OrthoDB" id="2641892at2759"/>
<organism evidence="2 3">
    <name type="scientific">Kingdonia uniflora</name>
    <dbReference type="NCBI Taxonomy" id="39325"/>
    <lineage>
        <taxon>Eukaryota</taxon>
        <taxon>Viridiplantae</taxon>
        <taxon>Streptophyta</taxon>
        <taxon>Embryophyta</taxon>
        <taxon>Tracheophyta</taxon>
        <taxon>Spermatophyta</taxon>
        <taxon>Magnoliopsida</taxon>
        <taxon>Ranunculales</taxon>
        <taxon>Circaeasteraceae</taxon>
        <taxon>Kingdonia</taxon>
    </lineage>
</organism>
<accession>A0A7J7PC97</accession>
<dbReference type="InterPro" id="IPR049163">
    <property type="entry name" value="Pif1-like_2B_dom"/>
</dbReference>
<comment type="caution">
    <text evidence="2">The sequence shown here is derived from an EMBL/GenBank/DDBJ whole genome shotgun (WGS) entry which is preliminary data.</text>
</comment>
<gene>
    <name evidence="2" type="ORF">GIB67_030595</name>
</gene>
<evidence type="ECO:0000259" key="1">
    <source>
        <dbReference type="Pfam" id="PF21530"/>
    </source>
</evidence>
<dbReference type="PANTHER" id="PTHR10492">
    <property type="match status" value="1"/>
</dbReference>
<evidence type="ECO:0000313" key="2">
    <source>
        <dbReference type="EMBL" id="KAF6176912.1"/>
    </source>
</evidence>
<dbReference type="PANTHER" id="PTHR10492:SF57">
    <property type="entry name" value="ATP-DEPENDENT DNA HELICASE"/>
    <property type="match status" value="1"/>
</dbReference>
<sequence>MSTSYLTKRTILTARNDDVSFINARDLEIMPGEEIVYFVADRLLKEDSDDQTITSRYPTEFINSLDPPGLPPFKLKLKMGCHVMLLRNLSPKDGLATEQN</sequence>
<protein>
    <recommendedName>
        <fullName evidence="1">DNA helicase Pif1-like 2B domain-containing protein</fullName>
    </recommendedName>
</protein>
<dbReference type="Pfam" id="PF21530">
    <property type="entry name" value="Pif1_2B_dom"/>
    <property type="match status" value="1"/>
</dbReference>
<dbReference type="Proteomes" id="UP000541444">
    <property type="component" value="Unassembled WGS sequence"/>
</dbReference>
<evidence type="ECO:0000313" key="3">
    <source>
        <dbReference type="Proteomes" id="UP000541444"/>
    </source>
</evidence>
<keyword evidence="3" id="KW-1185">Reference proteome</keyword>